<keyword evidence="2" id="KW-1185">Reference proteome</keyword>
<proteinExistence type="predicted"/>
<evidence type="ECO:0000313" key="1">
    <source>
        <dbReference type="EMBL" id="AKM09631.1"/>
    </source>
</evidence>
<name>A0A0G3XG77_9SPHN</name>
<dbReference type="AlphaFoldDB" id="A0A0G3XG77"/>
<gene>
    <name evidence="1" type="ORF">AB433_05975</name>
</gene>
<dbReference type="PATRIC" id="fig|1348774.3.peg.1253"/>
<dbReference type="RefSeq" id="WP_047820319.1">
    <property type="nucleotide sequence ID" value="NZ_CP011770.1"/>
</dbReference>
<dbReference type="OrthoDB" id="7432918at2"/>
<evidence type="ECO:0000313" key="2">
    <source>
        <dbReference type="Proteomes" id="UP000035287"/>
    </source>
</evidence>
<organism evidence="1 2">
    <name type="scientific">Croceicoccus naphthovorans</name>
    <dbReference type="NCBI Taxonomy" id="1348774"/>
    <lineage>
        <taxon>Bacteria</taxon>
        <taxon>Pseudomonadati</taxon>
        <taxon>Pseudomonadota</taxon>
        <taxon>Alphaproteobacteria</taxon>
        <taxon>Sphingomonadales</taxon>
        <taxon>Erythrobacteraceae</taxon>
        <taxon>Croceicoccus</taxon>
    </lineage>
</organism>
<protein>
    <submittedName>
        <fullName evidence="1">Uncharacterized protein</fullName>
    </submittedName>
</protein>
<dbReference type="KEGG" id="cna:AB433_05975"/>
<accession>A0A0G3XG77</accession>
<sequence length="103" mass="11294">MGDFVKKALVCLISGGIAFYFAFNWAREIRVEAEPYGGGTDGIEMAQCVNQFSDRLPSKVAAETACRCTRAEFKRRGLELTDMITGDRAEMQEIADACIAMAS</sequence>
<dbReference type="Proteomes" id="UP000035287">
    <property type="component" value="Chromosome"/>
</dbReference>
<dbReference type="STRING" id="1348774.AB433_05975"/>
<reference evidence="1 2" key="1">
    <citation type="submission" date="2015-06" db="EMBL/GenBank/DDBJ databases">
        <authorList>
            <person name="Zeng Y."/>
            <person name="Huang Y."/>
        </authorList>
    </citation>
    <scope>NUCLEOTIDE SEQUENCE [LARGE SCALE GENOMIC DNA]</scope>
    <source>
        <strain evidence="1 2">PQ-2</strain>
    </source>
</reference>
<dbReference type="EMBL" id="CP011770">
    <property type="protein sequence ID" value="AKM09631.1"/>
    <property type="molecule type" value="Genomic_DNA"/>
</dbReference>